<dbReference type="EMBL" id="NOKA02000032">
    <property type="protein sequence ID" value="RDY30606.1"/>
    <property type="molecule type" value="Genomic_DNA"/>
</dbReference>
<dbReference type="InterPro" id="IPR040026">
    <property type="entry name" value="FliD"/>
</dbReference>
<evidence type="ECO:0000259" key="1">
    <source>
        <dbReference type="Pfam" id="PF07195"/>
    </source>
</evidence>
<evidence type="ECO:0000313" key="3">
    <source>
        <dbReference type="Proteomes" id="UP000216411"/>
    </source>
</evidence>
<proteinExistence type="predicted"/>
<accession>A0A371JD43</accession>
<reference evidence="2 3" key="1">
    <citation type="journal article" date="2017" name="Genome Announc.">
        <title>Draft Genome Sequence of a Sporulating and Motile Strain of Lachnotalea glycerini Isolated from Water in Quebec City, Canada.</title>
        <authorList>
            <person name="Maheux A.F."/>
            <person name="Boudreau D.K."/>
            <person name="Berube E."/>
            <person name="Boissinot M."/>
            <person name="Raymond F."/>
            <person name="Brodeur S."/>
            <person name="Corbeil J."/>
            <person name="Isabel S."/>
            <person name="Omar R.F."/>
            <person name="Bergeron M.G."/>
        </authorList>
    </citation>
    <scope>NUCLEOTIDE SEQUENCE [LARGE SCALE GENOMIC DNA]</scope>
    <source>
        <strain evidence="2 3">CCRI-19302</strain>
    </source>
</reference>
<gene>
    <name evidence="2" type="ORF">CG710_013665</name>
</gene>
<dbReference type="GO" id="GO:0009421">
    <property type="term" value="C:bacterial-type flagellum filament cap"/>
    <property type="evidence" value="ECO:0007669"/>
    <property type="project" value="InterPro"/>
</dbReference>
<dbReference type="InterPro" id="IPR010809">
    <property type="entry name" value="FliD_C"/>
</dbReference>
<dbReference type="AlphaFoldDB" id="A0A371JD43"/>
<sequence length="447" mass="50549">MRYLQLIIAKGGFHMLYNFYNYYLNTIMPKTASRYDTHNKSELKNVYSTIVKLNKESPLYMINMSDDLQNDVIDIKEHARELKNVITSISENEDNNTSKMFNDKIVTSSNEDIISVNYIGTSEDIDHAPSFNIEVEELASHQINKGRFIYSDNSNLSSDTYSFNVNIVNTNYEFQFIVKDNEKNSEILNKVSNMINRADIGIYSSLETDSTKEKQRIVLTSTATGTANFNDIIFRISESDTNHSKGSVQYMGLDLIAQKPSDSYFTINGIARSSSSNTFTVNKLYELSLHSTTPPGESVNISFKNDNKSIYHKISDFVDSYNNMICLANDTSSSVKKSSKLLADIGSIAQCYKSELESMGIMVKDDSSLKIDESLLTQTIDMEEADSGTFASFRSFRNPLNMKITNVLLNPMDYISKVVVTYPNTSNMQSNVYVTSMYSGLMFNNYC</sequence>
<evidence type="ECO:0000313" key="2">
    <source>
        <dbReference type="EMBL" id="RDY30606.1"/>
    </source>
</evidence>
<comment type="caution">
    <text evidence="2">The sequence shown here is derived from an EMBL/GenBank/DDBJ whole genome shotgun (WGS) entry which is preliminary data.</text>
</comment>
<feature type="domain" description="Flagellar hook-associated protein 2 C-terminal" evidence="1">
    <location>
        <begin position="262"/>
        <end position="389"/>
    </location>
</feature>
<dbReference type="GO" id="GO:0007155">
    <property type="term" value="P:cell adhesion"/>
    <property type="evidence" value="ECO:0007669"/>
    <property type="project" value="InterPro"/>
</dbReference>
<organism evidence="2 3">
    <name type="scientific">Lachnotalea glycerini</name>
    <dbReference type="NCBI Taxonomy" id="1763509"/>
    <lineage>
        <taxon>Bacteria</taxon>
        <taxon>Bacillati</taxon>
        <taxon>Bacillota</taxon>
        <taxon>Clostridia</taxon>
        <taxon>Lachnospirales</taxon>
        <taxon>Lachnospiraceae</taxon>
        <taxon>Lachnotalea</taxon>
    </lineage>
</organism>
<keyword evidence="3" id="KW-1185">Reference proteome</keyword>
<protein>
    <recommendedName>
        <fullName evidence="1">Flagellar hook-associated protein 2 C-terminal domain-containing protein</fullName>
    </recommendedName>
</protein>
<dbReference type="PANTHER" id="PTHR30288:SF0">
    <property type="entry name" value="FLAGELLAR HOOK-ASSOCIATED PROTEIN 2"/>
    <property type="match status" value="1"/>
</dbReference>
<name>A0A371JD43_9FIRM</name>
<dbReference type="OrthoDB" id="9763527at2"/>
<dbReference type="GO" id="GO:0071973">
    <property type="term" value="P:bacterial-type flagellum-dependent cell motility"/>
    <property type="evidence" value="ECO:0007669"/>
    <property type="project" value="TreeGrafter"/>
</dbReference>
<dbReference type="PANTHER" id="PTHR30288">
    <property type="entry name" value="FLAGELLAR CAP/ASSEMBLY PROTEIN FLID"/>
    <property type="match status" value="1"/>
</dbReference>
<dbReference type="Pfam" id="PF07195">
    <property type="entry name" value="FliD_C"/>
    <property type="match status" value="1"/>
</dbReference>
<dbReference type="Proteomes" id="UP000216411">
    <property type="component" value="Unassembled WGS sequence"/>
</dbReference>